<comment type="caution">
    <text evidence="3">The sequence shown here is derived from an EMBL/GenBank/DDBJ whole genome shotgun (WGS) entry which is preliminary data.</text>
</comment>
<dbReference type="Proteomes" id="UP000235994">
    <property type="component" value="Unassembled WGS sequence"/>
</dbReference>
<evidence type="ECO:0000256" key="1">
    <source>
        <dbReference type="ARBA" id="ARBA00006987"/>
    </source>
</evidence>
<name>A0A2N8KF45_9BURK</name>
<feature type="region of interest" description="Disordered" evidence="2">
    <location>
        <begin position="1"/>
        <end position="33"/>
    </location>
</feature>
<evidence type="ECO:0000256" key="2">
    <source>
        <dbReference type="SAM" id="MobiDB-lite"/>
    </source>
</evidence>
<protein>
    <recommendedName>
        <fullName evidence="5">Tripartite tricarboxylate transporter substrate binding protein</fullName>
    </recommendedName>
</protein>
<dbReference type="PANTHER" id="PTHR42928">
    <property type="entry name" value="TRICARBOXYLATE-BINDING PROTEIN"/>
    <property type="match status" value="1"/>
</dbReference>
<dbReference type="Gene3D" id="3.40.190.150">
    <property type="entry name" value="Bordetella uptake gene, domain 1"/>
    <property type="match status" value="1"/>
</dbReference>
<dbReference type="SUPFAM" id="SSF53850">
    <property type="entry name" value="Periplasmic binding protein-like II"/>
    <property type="match status" value="1"/>
</dbReference>
<evidence type="ECO:0008006" key="5">
    <source>
        <dbReference type="Google" id="ProtNLM"/>
    </source>
</evidence>
<dbReference type="InterPro" id="IPR042100">
    <property type="entry name" value="Bug_dom1"/>
</dbReference>
<accession>A0A2N8KF45</accession>
<dbReference type="PIRSF" id="PIRSF017082">
    <property type="entry name" value="YflP"/>
    <property type="match status" value="1"/>
</dbReference>
<sequence length="356" mass="37769">MRWTSIPSSRRRTRPPEAGRRAVSGSPSTEGDKKMKKLIGSLFLFSAAAMATAAHATDYPQRAIRIIVPFAAGGITDVMGRTIANHLGAELGQPVIVENRPGASGMIGCEAAAKAEPDGYTLLVAGIAPLGTNPVMYRQIRYDPVKSYEHIGLVAKQPLVVVVGKAVPADSIQELAAYLKARPQGDMFYGTSGSSYQLITEAFNAQLGVKMTHVPFKGTSPAIEAMLGGQIGFMIDPYSTMGALVKAGKVKALALTADKRSDAAPQLPTVSEEGIPGFEASSWQGLLAPAGTPREIVEKLNTALVKILASDEIKQNFAASGVQPSPSSPEEFRRFIIAENERWKRVAAAAGIQPQD</sequence>
<dbReference type="AlphaFoldDB" id="A0A2N8KF45"/>
<proteinExistence type="inferred from homology"/>
<dbReference type="CDD" id="cd07012">
    <property type="entry name" value="PBP2_Bug_TTT"/>
    <property type="match status" value="1"/>
</dbReference>
<organism evidence="3 4">
    <name type="scientific">Achromobacter pulmonis</name>
    <dbReference type="NCBI Taxonomy" id="1389932"/>
    <lineage>
        <taxon>Bacteria</taxon>
        <taxon>Pseudomonadati</taxon>
        <taxon>Pseudomonadota</taxon>
        <taxon>Betaproteobacteria</taxon>
        <taxon>Burkholderiales</taxon>
        <taxon>Alcaligenaceae</taxon>
        <taxon>Achromobacter</taxon>
    </lineage>
</organism>
<reference evidence="3 4" key="1">
    <citation type="submission" date="2018-01" db="EMBL/GenBank/DDBJ databases">
        <title>The draft genome of an aniline degradation strain ANB-1.</title>
        <authorList>
            <person name="Zhang L."/>
            <person name="Jiang J."/>
        </authorList>
    </citation>
    <scope>NUCLEOTIDE SEQUENCE [LARGE SCALE GENOMIC DNA]</scope>
    <source>
        <strain evidence="3 4">ANB-1</strain>
    </source>
</reference>
<evidence type="ECO:0000313" key="4">
    <source>
        <dbReference type="Proteomes" id="UP000235994"/>
    </source>
</evidence>
<dbReference type="Gene3D" id="3.40.190.10">
    <property type="entry name" value="Periplasmic binding protein-like II"/>
    <property type="match status" value="1"/>
</dbReference>
<dbReference type="EMBL" id="POQS01000005">
    <property type="protein sequence ID" value="PND32075.1"/>
    <property type="molecule type" value="Genomic_DNA"/>
</dbReference>
<dbReference type="PANTHER" id="PTHR42928:SF5">
    <property type="entry name" value="BLR1237 PROTEIN"/>
    <property type="match status" value="1"/>
</dbReference>
<evidence type="ECO:0000313" key="3">
    <source>
        <dbReference type="EMBL" id="PND32075.1"/>
    </source>
</evidence>
<comment type="similarity">
    <text evidence="1">Belongs to the UPF0065 (bug) family.</text>
</comment>
<gene>
    <name evidence="3" type="ORF">C1I89_19805</name>
</gene>
<dbReference type="InterPro" id="IPR005064">
    <property type="entry name" value="BUG"/>
</dbReference>
<keyword evidence="4" id="KW-1185">Reference proteome</keyword>
<dbReference type="Pfam" id="PF03401">
    <property type="entry name" value="TctC"/>
    <property type="match status" value="1"/>
</dbReference>